<dbReference type="Proteomes" id="UP001341135">
    <property type="component" value="Chromosome"/>
</dbReference>
<evidence type="ECO:0008006" key="4">
    <source>
        <dbReference type="Google" id="ProtNLM"/>
    </source>
</evidence>
<dbReference type="InterPro" id="IPR002727">
    <property type="entry name" value="DUF47"/>
</dbReference>
<reference evidence="2 3" key="1">
    <citation type="submission" date="2023-09" db="EMBL/GenBank/DDBJ databases">
        <title>Pyrofollis japonicus gen. nov. sp. nov., a novel member of the family Pyrodictiaceae isolated from the Iheya North hydrothermal field.</title>
        <authorList>
            <person name="Miyazaki U."/>
            <person name="Sanari M."/>
            <person name="Tame A."/>
            <person name="Kitajima M."/>
            <person name="Okamoto A."/>
            <person name="Sawayama S."/>
            <person name="Miyazaki J."/>
            <person name="Takai K."/>
            <person name="Nakagawa S."/>
        </authorList>
    </citation>
    <scope>NUCLEOTIDE SEQUENCE [LARGE SCALE GENOMIC DNA]</scope>
    <source>
        <strain evidence="2 3">AV2</strain>
    </source>
</reference>
<dbReference type="InterPro" id="IPR038078">
    <property type="entry name" value="PhoU-like_sf"/>
</dbReference>
<dbReference type="PANTHER" id="PTHR36536">
    <property type="entry name" value="UPF0111 PROTEIN HI_1603"/>
    <property type="match status" value="1"/>
</dbReference>
<dbReference type="RefSeq" id="WP_338251288.1">
    <property type="nucleotide sequence ID" value="NZ_AP028907.1"/>
</dbReference>
<dbReference type="Pfam" id="PF01865">
    <property type="entry name" value="PhoU_div"/>
    <property type="match status" value="1"/>
</dbReference>
<dbReference type="SUPFAM" id="SSF109755">
    <property type="entry name" value="PhoU-like"/>
    <property type="match status" value="1"/>
</dbReference>
<dbReference type="Gene3D" id="1.20.58.220">
    <property type="entry name" value="Phosphate transport system protein phou homolog 2, domain 2"/>
    <property type="match status" value="1"/>
</dbReference>
<proteinExistence type="inferred from homology"/>
<evidence type="ECO:0000313" key="2">
    <source>
        <dbReference type="EMBL" id="BES80774.1"/>
    </source>
</evidence>
<dbReference type="EMBL" id="AP028907">
    <property type="protein sequence ID" value="BES80774.1"/>
    <property type="molecule type" value="Genomic_DNA"/>
</dbReference>
<sequence length="232" mass="26616">MAEEYYDYDMERRRRQSLAEESLNEQLLGITRALSETVVSMKEIVSALTGADDKKLKEIHRRVKESKERVESMKEDALTYLARLGDLLNTSTLYKDVFLGLTRIAQMTEGIAYRSYLLASNTNVTSTTIAELLTSIAESIQREFERLEVAIQALSSNPKKGYEEAQLVTGIEDEVDNLYRQLTFAMYRELRQDLVALMLLRDIVDMIEDVADTIRDAAENVKFLALYRVARH</sequence>
<keyword evidence="3" id="KW-1185">Reference proteome</keyword>
<evidence type="ECO:0000256" key="1">
    <source>
        <dbReference type="ARBA" id="ARBA00008591"/>
    </source>
</evidence>
<comment type="similarity">
    <text evidence="1">Belongs to the UPF0111 family.</text>
</comment>
<dbReference type="GeneID" id="89288370"/>
<dbReference type="PANTHER" id="PTHR36536:SF3">
    <property type="entry name" value="UPF0111 PROTEIN HI_1603"/>
    <property type="match status" value="1"/>
</dbReference>
<accession>A0ABN6ZN04</accession>
<evidence type="ECO:0000313" key="3">
    <source>
        <dbReference type="Proteomes" id="UP001341135"/>
    </source>
</evidence>
<organism evidence="2 3">
    <name type="scientific">Pyrodictium abyssi</name>
    <dbReference type="NCBI Taxonomy" id="54256"/>
    <lineage>
        <taxon>Archaea</taxon>
        <taxon>Thermoproteota</taxon>
        <taxon>Thermoprotei</taxon>
        <taxon>Desulfurococcales</taxon>
        <taxon>Pyrodictiaceae</taxon>
        <taxon>Pyrodictium</taxon>
    </lineage>
</organism>
<protein>
    <recommendedName>
        <fullName evidence="4">DUF47 family protein</fullName>
    </recommendedName>
</protein>
<name>A0ABN6ZN04_9CREN</name>
<gene>
    <name evidence="2" type="ORF">PABY_03410</name>
</gene>
<dbReference type="InterPro" id="IPR018445">
    <property type="entry name" value="Put_Phosphate_transp_reg"/>
</dbReference>